<dbReference type="PANTHER" id="PTHR36057">
    <property type="match status" value="1"/>
</dbReference>
<protein>
    <recommendedName>
        <fullName evidence="3">DUF1223 domain-containing protein</fullName>
    </recommendedName>
</protein>
<dbReference type="InterPro" id="IPR010634">
    <property type="entry name" value="DUF1223"/>
</dbReference>
<dbReference type="InterPro" id="IPR036249">
    <property type="entry name" value="Thioredoxin-like_sf"/>
</dbReference>
<organism evidence="1 2">
    <name type="scientific">Candidatus Raskinella chloraquaticus</name>
    <dbReference type="NCBI Taxonomy" id="1951219"/>
    <lineage>
        <taxon>Bacteria</taxon>
        <taxon>Pseudomonadati</taxon>
        <taxon>Pseudomonadota</taxon>
        <taxon>Alphaproteobacteria</taxon>
        <taxon>Hyphomicrobiales</taxon>
        <taxon>Phreatobacteraceae</taxon>
        <taxon>Candidatus Raskinella</taxon>
    </lineage>
</organism>
<evidence type="ECO:0000313" key="1">
    <source>
        <dbReference type="EMBL" id="OQW52714.1"/>
    </source>
</evidence>
<comment type="caution">
    <text evidence="1">The sequence shown here is derived from an EMBL/GenBank/DDBJ whole genome shotgun (WGS) entry which is preliminary data.</text>
</comment>
<dbReference type="Pfam" id="PF06764">
    <property type="entry name" value="DUF1223"/>
    <property type="match status" value="1"/>
</dbReference>
<evidence type="ECO:0000313" key="2">
    <source>
        <dbReference type="Proteomes" id="UP000192872"/>
    </source>
</evidence>
<dbReference type="SUPFAM" id="SSF52833">
    <property type="entry name" value="Thioredoxin-like"/>
    <property type="match status" value="1"/>
</dbReference>
<accession>A0A1W9HZU6</accession>
<dbReference type="AlphaFoldDB" id="A0A1W9HZU6"/>
<dbReference type="EMBL" id="LWDL01000012">
    <property type="protein sequence ID" value="OQW52714.1"/>
    <property type="molecule type" value="Genomic_DNA"/>
</dbReference>
<dbReference type="PANTHER" id="PTHR36057:SF1">
    <property type="entry name" value="LIPOPROTEIN LIPID ATTACHMENT SITE-LIKE PROTEIN, PUTATIVE (DUF1223)-RELATED"/>
    <property type="match status" value="1"/>
</dbReference>
<dbReference type="STRING" id="1827387.A4S15_07845"/>
<name>A0A1W9HZU6_9HYPH</name>
<proteinExistence type="predicted"/>
<reference evidence="1 2" key="1">
    <citation type="journal article" date="2017" name="Water Res.">
        <title>Comammox in drinking water systems.</title>
        <authorList>
            <person name="Wang Y."/>
            <person name="Ma L."/>
            <person name="Mao Y."/>
            <person name="Jiang X."/>
            <person name="Xia Y."/>
            <person name="Yu K."/>
            <person name="Li B."/>
            <person name="Zhang T."/>
        </authorList>
    </citation>
    <scope>NUCLEOTIDE SEQUENCE [LARGE SCALE GENOMIC DNA]</scope>
    <source>
        <strain evidence="1">SG_bin8</strain>
    </source>
</reference>
<dbReference type="Proteomes" id="UP000192872">
    <property type="component" value="Unassembled WGS sequence"/>
</dbReference>
<evidence type="ECO:0008006" key="3">
    <source>
        <dbReference type="Google" id="ProtNLM"/>
    </source>
</evidence>
<gene>
    <name evidence="1" type="ORF">A4S15_07845</name>
</gene>
<sequence>MFAALALATPVAAADQPRAVIEMFTSQGCNSCPPADRLVGEMVNDPSIIVLSYSVTYWDYLGWRDTLALPENTQRQRAYALGRGDRQVYTPQAVVDGVFHAVGSDRRDIEAKAVRARNGRGDGAPLSVPVTVSKDGSTMTVSIGTGSEKAPGDCRVSLVEFDKEQTVAIGRGENRGETITYHNVVRTSREIGRWNGGALKLPVDAKTDDPNKGVVILVQQMSSGSNPGVIIGATQIR</sequence>